<dbReference type="GO" id="GO:0005886">
    <property type="term" value="C:plasma membrane"/>
    <property type="evidence" value="ECO:0007669"/>
    <property type="project" value="UniProtKB-SubCell"/>
</dbReference>
<evidence type="ECO:0000256" key="6">
    <source>
        <dbReference type="ARBA" id="ARBA00038076"/>
    </source>
</evidence>
<dbReference type="PANTHER" id="PTHR30572">
    <property type="entry name" value="MEMBRANE COMPONENT OF TRANSPORTER-RELATED"/>
    <property type="match status" value="1"/>
</dbReference>
<feature type="transmembrane region" description="Helical" evidence="7">
    <location>
        <begin position="806"/>
        <end position="829"/>
    </location>
</feature>
<dbReference type="Proteomes" id="UP000823960">
    <property type="component" value="Unassembled WGS sequence"/>
</dbReference>
<feature type="transmembrane region" description="Helical" evidence="7">
    <location>
        <begin position="402"/>
        <end position="425"/>
    </location>
</feature>
<proteinExistence type="inferred from homology"/>
<feature type="domain" description="ABC3 transporter permease C-terminal" evidence="8">
    <location>
        <begin position="316"/>
        <end position="429"/>
    </location>
</feature>
<keyword evidence="3 7" id="KW-0812">Transmembrane</keyword>
<gene>
    <name evidence="9" type="ORF">IAD28_01405</name>
</gene>
<dbReference type="AlphaFoldDB" id="A0A9D1NP76"/>
<feature type="transmembrane region" description="Helical" evidence="7">
    <location>
        <begin position="545"/>
        <end position="564"/>
    </location>
</feature>
<dbReference type="PANTHER" id="PTHR30572:SF4">
    <property type="entry name" value="ABC TRANSPORTER PERMEASE YTRF"/>
    <property type="match status" value="1"/>
</dbReference>
<feature type="transmembrane region" description="Helical" evidence="7">
    <location>
        <begin position="446"/>
        <end position="466"/>
    </location>
</feature>
<keyword evidence="2" id="KW-1003">Cell membrane</keyword>
<feature type="transmembrane region" description="Helical" evidence="7">
    <location>
        <begin position="306"/>
        <end position="325"/>
    </location>
</feature>
<comment type="subcellular location">
    <subcellularLocation>
        <location evidence="1">Cell membrane</location>
        <topology evidence="1">Multi-pass membrane protein</topology>
    </subcellularLocation>
</comment>
<name>A0A9D1NP76_9FIRM</name>
<dbReference type="InterPro" id="IPR050250">
    <property type="entry name" value="Macrolide_Exporter_MacB"/>
</dbReference>
<protein>
    <submittedName>
        <fullName evidence="9">FtsX-like permease family protein</fullName>
    </submittedName>
</protein>
<evidence type="ECO:0000256" key="1">
    <source>
        <dbReference type="ARBA" id="ARBA00004651"/>
    </source>
</evidence>
<feature type="domain" description="ABC3 transporter permease C-terminal" evidence="8">
    <location>
        <begin position="811"/>
        <end position="926"/>
    </location>
</feature>
<reference evidence="9" key="2">
    <citation type="journal article" date="2021" name="PeerJ">
        <title>Extensive microbial diversity within the chicken gut microbiome revealed by metagenomics and culture.</title>
        <authorList>
            <person name="Gilroy R."/>
            <person name="Ravi A."/>
            <person name="Getino M."/>
            <person name="Pursley I."/>
            <person name="Horton D.L."/>
            <person name="Alikhan N.F."/>
            <person name="Baker D."/>
            <person name="Gharbi K."/>
            <person name="Hall N."/>
            <person name="Watson M."/>
            <person name="Adriaenssens E.M."/>
            <person name="Foster-Nyarko E."/>
            <person name="Jarju S."/>
            <person name="Secka A."/>
            <person name="Antonio M."/>
            <person name="Oren A."/>
            <person name="Chaudhuri R.R."/>
            <person name="La Ragione R."/>
            <person name="Hildebrand F."/>
            <person name="Pallen M.J."/>
        </authorList>
    </citation>
    <scope>NUCLEOTIDE SEQUENCE</scope>
    <source>
        <strain evidence="9">1370</strain>
    </source>
</reference>
<evidence type="ECO:0000313" key="10">
    <source>
        <dbReference type="Proteomes" id="UP000823960"/>
    </source>
</evidence>
<feature type="transmembrane region" description="Helical" evidence="7">
    <location>
        <begin position="850"/>
        <end position="876"/>
    </location>
</feature>
<evidence type="ECO:0000256" key="7">
    <source>
        <dbReference type="SAM" id="Phobius"/>
    </source>
</evidence>
<organism evidence="9 10">
    <name type="scientific">Candidatus Faeciplasma avium</name>
    <dbReference type="NCBI Taxonomy" id="2840798"/>
    <lineage>
        <taxon>Bacteria</taxon>
        <taxon>Bacillati</taxon>
        <taxon>Bacillota</taxon>
        <taxon>Clostridia</taxon>
        <taxon>Eubacteriales</taxon>
        <taxon>Oscillospiraceae</taxon>
        <taxon>Oscillospiraceae incertae sedis</taxon>
        <taxon>Candidatus Faeciplasma</taxon>
    </lineage>
</organism>
<feature type="transmembrane region" description="Helical" evidence="7">
    <location>
        <begin position="489"/>
        <end position="513"/>
    </location>
</feature>
<comment type="similarity">
    <text evidence="6">Belongs to the ABC-4 integral membrane protein family.</text>
</comment>
<dbReference type="GO" id="GO:0022857">
    <property type="term" value="F:transmembrane transporter activity"/>
    <property type="evidence" value="ECO:0007669"/>
    <property type="project" value="TreeGrafter"/>
</dbReference>
<comment type="caution">
    <text evidence="9">The sequence shown here is derived from an EMBL/GenBank/DDBJ whole genome shotgun (WGS) entry which is preliminary data.</text>
</comment>
<feature type="transmembrane region" description="Helical" evidence="7">
    <location>
        <begin position="907"/>
        <end position="928"/>
    </location>
</feature>
<evidence type="ECO:0000256" key="3">
    <source>
        <dbReference type="ARBA" id="ARBA00022692"/>
    </source>
</evidence>
<sequence>MLTLLYRKMRNTKWMVICLLVGFVMATAMTSTIPIYMHASLQRMLLKDMLAYQEENNEYPGVYSVSKTIVSGTNAAKQRTTVNNVYATAVNRFNNLLVPYLSYKCFTSDAYLYVTNIQSDQPAMLKLGGMTDIGEHITITNGRMFNPGKGEDGVYEVISTEIALQMSQVVLNEVYEVANIMERDNPSTVKIKVVGTFDVKEPTDTYWSEGLTDYNNTFFADFNTLTGVGDGIPIEDVIIMSGVVNLNTVECRFVIDYQNMDMNVIEHVQNSFVSQEEAYKSENCTFRVPAKEILNSYADKASSLRYTMLMLDIPVVLMLIFYLFMVSQLNIESEKNEIAMLKSRGASAWQIIRIYAYETLILGAASAIIGPFVGLGLCNILGVSNGFLEFVNRPALNAKLSIAAFLYAVLAVGVFFIATIVPVVPASRITIVGHKQSKARKQSKPFWQKSYLDFIMTILPVAWLWWHNRQEEILISQGVTDTSATMNPLMFAASTLFILGAGLICVRLYPYFIRLVYAIGRRKWSPAAYISLNNIGRSSTGREKFIMIFLILTVALGIFSANTARAINRNTEERIRYNLGADVVMQEVWKYARVPNELDEIEAQYFEPDFTVYEDLAGVETVTPVFTRDQAMLSYNDKTQTDAKVMTIVPDKFARVCWFRNNLLPTHINNYINALGECIDGAIVSQSYQEKTGLKLGDVISVKWGKNEWFEATVVAVVDYWPSFNPYEKNSQGEYKDFVILNFDYVSVQTQIEPYEVWMRMEEDASIQDFYQSIRDAGIVATRLDVASQLITSSKTDATLQGVNGALTLGFITIMAMCFIGFLIYWILSIKGRTLQFGILRAMGMSFREIIAMIVYEQLLVSGVSIFLSIIIGGIASDLFVPLFQVLYNVTDQVPPFMVVSQRSDYIKLYCIVLVMLLVGFVVIARLIKSININKALKLGED</sequence>
<evidence type="ECO:0000313" key="9">
    <source>
        <dbReference type="EMBL" id="HIV10339.1"/>
    </source>
</evidence>
<evidence type="ECO:0000256" key="2">
    <source>
        <dbReference type="ARBA" id="ARBA00022475"/>
    </source>
</evidence>
<evidence type="ECO:0000256" key="5">
    <source>
        <dbReference type="ARBA" id="ARBA00023136"/>
    </source>
</evidence>
<dbReference type="Pfam" id="PF02687">
    <property type="entry name" value="FtsX"/>
    <property type="match status" value="2"/>
</dbReference>
<evidence type="ECO:0000256" key="4">
    <source>
        <dbReference type="ARBA" id="ARBA00022989"/>
    </source>
</evidence>
<accession>A0A9D1NP76</accession>
<keyword evidence="4 7" id="KW-1133">Transmembrane helix</keyword>
<evidence type="ECO:0000259" key="8">
    <source>
        <dbReference type="Pfam" id="PF02687"/>
    </source>
</evidence>
<keyword evidence="5 7" id="KW-0472">Membrane</keyword>
<reference evidence="9" key="1">
    <citation type="submission" date="2020-10" db="EMBL/GenBank/DDBJ databases">
        <authorList>
            <person name="Gilroy R."/>
        </authorList>
    </citation>
    <scope>NUCLEOTIDE SEQUENCE</scope>
    <source>
        <strain evidence="9">1370</strain>
    </source>
</reference>
<dbReference type="InterPro" id="IPR003838">
    <property type="entry name" value="ABC3_permease_C"/>
</dbReference>
<feature type="transmembrane region" description="Helical" evidence="7">
    <location>
        <begin position="360"/>
        <end position="382"/>
    </location>
</feature>
<dbReference type="EMBL" id="DVOL01000017">
    <property type="protein sequence ID" value="HIV10339.1"/>
    <property type="molecule type" value="Genomic_DNA"/>
</dbReference>